<gene>
    <name evidence="2" type="ORF">EGH25_01945</name>
</gene>
<dbReference type="Proteomes" id="UP001149411">
    <property type="component" value="Unassembled WGS sequence"/>
</dbReference>
<dbReference type="EMBL" id="RKLV01000002">
    <property type="protein sequence ID" value="MCX2818117.1"/>
    <property type="molecule type" value="Genomic_DNA"/>
</dbReference>
<name>A0A9Q4C2W9_9EURY</name>
<protein>
    <submittedName>
        <fullName evidence="2">Uncharacterized protein</fullName>
    </submittedName>
</protein>
<dbReference type="AlphaFoldDB" id="A0A9Q4C2W9"/>
<feature type="region of interest" description="Disordered" evidence="1">
    <location>
        <begin position="29"/>
        <end position="53"/>
    </location>
</feature>
<evidence type="ECO:0000313" key="2">
    <source>
        <dbReference type="EMBL" id="MCX2818117.1"/>
    </source>
</evidence>
<evidence type="ECO:0000256" key="1">
    <source>
        <dbReference type="SAM" id="MobiDB-lite"/>
    </source>
</evidence>
<accession>A0A9Q4C2W9</accession>
<evidence type="ECO:0000313" key="3">
    <source>
        <dbReference type="Proteomes" id="UP001149411"/>
    </source>
</evidence>
<reference evidence="2" key="1">
    <citation type="submission" date="2022-09" db="EMBL/GenBank/DDBJ databases">
        <title>Haloadaptaus new haloarchaeum isolated from saline soil.</title>
        <authorList>
            <person name="Duran-Viseras A."/>
            <person name="Sanchez-Porro C."/>
            <person name="Ventosa A."/>
        </authorList>
    </citation>
    <scope>NUCLEOTIDE SEQUENCE</scope>
    <source>
        <strain evidence="2">F3-133</strain>
    </source>
</reference>
<dbReference type="RefSeq" id="WP_266085787.1">
    <property type="nucleotide sequence ID" value="NZ_RKLV01000002.1"/>
</dbReference>
<sequence length="103" mass="10686">MVQDTGDIPGTGTDGTEYTIRVEYSGSWTGAVSAGGNTRSTQGQGTTELDISGSPSIISANAQKQEANRETLRIQVLEDGTVVSESETSAEYGVAQTSYSAGF</sequence>
<proteinExistence type="predicted"/>
<comment type="caution">
    <text evidence="2">The sequence shown here is derived from an EMBL/GenBank/DDBJ whole genome shotgun (WGS) entry which is preliminary data.</text>
</comment>
<keyword evidence="3" id="KW-1185">Reference proteome</keyword>
<organism evidence="2 3">
    <name type="scientific">Halorutilus salinus</name>
    <dbReference type="NCBI Taxonomy" id="2487751"/>
    <lineage>
        <taxon>Archaea</taxon>
        <taxon>Methanobacteriati</taxon>
        <taxon>Methanobacteriota</taxon>
        <taxon>Stenosarchaea group</taxon>
        <taxon>Halobacteria</taxon>
        <taxon>Halorutilales</taxon>
        <taxon>Halorutilaceae</taxon>
        <taxon>Halorutilus</taxon>
    </lineage>
</organism>